<feature type="region of interest" description="Disordered" evidence="1">
    <location>
        <begin position="33"/>
        <end position="70"/>
    </location>
</feature>
<dbReference type="EMBL" id="FP565176">
    <property type="protein sequence ID" value="CBA15982.1"/>
    <property type="molecule type" value="Genomic_DNA"/>
</dbReference>
<feature type="compositionally biased region" description="Polar residues" evidence="1">
    <location>
        <begin position="33"/>
        <end position="49"/>
    </location>
</feature>
<accession>D2UAI3</accession>
<gene>
    <name evidence="2" type="ordered locus">XALc_1475</name>
</gene>
<dbReference type="STRING" id="380358.XALC_1475"/>
<proteinExistence type="predicted"/>
<dbReference type="Proteomes" id="UP000001890">
    <property type="component" value="Chromosome"/>
</dbReference>
<evidence type="ECO:0000313" key="2">
    <source>
        <dbReference type="EMBL" id="CBA15982.1"/>
    </source>
</evidence>
<protein>
    <submittedName>
        <fullName evidence="2">Uncharacterized protein</fullName>
    </submittedName>
</protein>
<keyword evidence="3" id="KW-1185">Reference proteome</keyword>
<feature type="compositionally biased region" description="Polar residues" evidence="1">
    <location>
        <begin position="137"/>
        <end position="156"/>
    </location>
</feature>
<feature type="region of interest" description="Disordered" evidence="1">
    <location>
        <begin position="128"/>
        <end position="169"/>
    </location>
</feature>
<evidence type="ECO:0000313" key="3">
    <source>
        <dbReference type="Proteomes" id="UP000001890"/>
    </source>
</evidence>
<name>D2UAI3_XANAP</name>
<reference evidence="2 3" key="1">
    <citation type="journal article" date="2009" name="BMC Genomics">
        <title>The complete genome sequence of Xanthomonas albilineans provides new insights into the reductive genome evolution of the xylem-limited Xanthomonadaceae.</title>
        <authorList>
            <person name="Pieretti I."/>
            <person name="Royer M."/>
            <person name="Barbe V."/>
            <person name="Carrere S."/>
            <person name="Koebnik R."/>
            <person name="Cociancich S."/>
            <person name="Couloux A."/>
            <person name="Darrasse A."/>
            <person name="Gouzy J."/>
            <person name="Jacques M.A."/>
            <person name="Lauber E."/>
            <person name="Manceau C."/>
            <person name="Mangenot S."/>
            <person name="Poussier S."/>
            <person name="Segurens B."/>
            <person name="Szurek B."/>
            <person name="Verdier V."/>
            <person name="Arlat M."/>
            <person name="Rott P."/>
        </authorList>
    </citation>
    <scope>NUCLEOTIDE SEQUENCE [LARGE SCALE GENOMIC DNA]</scope>
    <source>
        <strain evidence="3">GPE PC73 / CFBP 7063</strain>
    </source>
</reference>
<evidence type="ECO:0000256" key="1">
    <source>
        <dbReference type="SAM" id="MobiDB-lite"/>
    </source>
</evidence>
<organism evidence="2 3">
    <name type="scientific">Xanthomonas albilineans (strain GPE PC73 / CFBP 7063)</name>
    <dbReference type="NCBI Taxonomy" id="380358"/>
    <lineage>
        <taxon>Bacteria</taxon>
        <taxon>Pseudomonadati</taxon>
        <taxon>Pseudomonadota</taxon>
        <taxon>Gammaproteobacteria</taxon>
        <taxon>Lysobacterales</taxon>
        <taxon>Lysobacteraceae</taxon>
        <taxon>Xanthomonas</taxon>
    </lineage>
</organism>
<dbReference type="KEGG" id="xal:XALC_1475"/>
<sequence length="985" mass="109842">MIANVTDIVLPIVFLQYRRNKVMPQSVTEYRKTTGNHINWKNQKQASQKQQDERVQQMAAQPGNHAGNRQRHDAIHAAVQLLSILSSVQNTSASPAITPRRADELSTEARITRAGNLELKRRVERVVNREVNRNARQHSSTGNAPGTQRGQPNFAFSNARPGSIPEKSITFPVHSAGANAANLSGDIIPERPTSAQDTQPALSWLTPDTTAESQDMARLIPATGHPLARRAKRAKRDIETEDHSAESAAEIMRHQIDSVRTLLSRAGLPHDSPVKGNNIPFVNSVVRYLSKFPSRASKLAQHLFRITHEYGERRNETLSESRVQSKITDWLSTLTFGSPAETFVNDQLSALVQEGNAGTPPYVENSRIRLQYLIGATNRWLSNPDTLTKKYFIEKLLDVIAPAIMWQPTDYETFGRTEICSLEWGYMHAALRFAKDIGLDTHEWAMQDAIDIGQALATLCDEAVVPSEWQDYFLLPAQLHLLREGKEVTGNSNPDASVPDISVREQVSRETALRLFFTARKAERQRNDPFIRLQESLENFKTRPALAMAILQERCPGLGTEKDYETKADLYLDADEHRCLILPRGASFTDPRRKVIELPRINDEFAAQNRRIAEQLGDVDRILLPLAFTQLSAEESAFIEHAEVHKAEATFSAAHAIRHTLIGGNRHAIEGLTKRMPRKLELFSAKHGGEERIYALYPKQGIGYSLKRVDRNQDFYLNLYEEITGISLRLDNDYRLRVTTLRAALKDSASDISVLYNAIRQKHENQIQEELHAYGYAKTTYEKVTDFALSLIPFYECGKNIYQGKIEEAVIPCTVDVLGLIPLAVPAGRVVMKFGEALSFSALRALRQSSAHNIVRQMALAGSETLTAGSVAELATGAARVFDPGIELIAAGGTAGMRRAQKFLTALRDIYPGAEKVATALAHRADLLVEPATSGIVKGQLPGLTHSWDVVKIGQRKGEDVFVRVIPQTGDKFGKKYYRNVDGEL</sequence>
<dbReference type="eggNOG" id="COG1357">
    <property type="taxonomic scope" value="Bacteria"/>
</dbReference>
<dbReference type="AlphaFoldDB" id="D2UAI3"/>